<comment type="caution">
    <text evidence="7">The sequence shown here is derived from an EMBL/GenBank/DDBJ whole genome shotgun (WGS) entry which is preliminary data.</text>
</comment>
<evidence type="ECO:0000259" key="6">
    <source>
        <dbReference type="PROSITE" id="PS51790"/>
    </source>
</evidence>
<dbReference type="InterPro" id="IPR028427">
    <property type="entry name" value="Met_Sox_Rdtase_MsrB"/>
</dbReference>
<dbReference type="EMBL" id="JAFCMP010000537">
    <property type="protein sequence ID" value="KAG5176381.1"/>
    <property type="molecule type" value="Genomic_DNA"/>
</dbReference>
<evidence type="ECO:0000313" key="8">
    <source>
        <dbReference type="Proteomes" id="UP000664859"/>
    </source>
</evidence>
<evidence type="ECO:0000256" key="2">
    <source>
        <dbReference type="ARBA" id="ARBA00007174"/>
    </source>
</evidence>
<dbReference type="AlphaFoldDB" id="A0A836C9K1"/>
<organism evidence="7 8">
    <name type="scientific">Tribonema minus</name>
    <dbReference type="NCBI Taxonomy" id="303371"/>
    <lineage>
        <taxon>Eukaryota</taxon>
        <taxon>Sar</taxon>
        <taxon>Stramenopiles</taxon>
        <taxon>Ochrophyta</taxon>
        <taxon>PX clade</taxon>
        <taxon>Xanthophyceae</taxon>
        <taxon>Tribonematales</taxon>
        <taxon>Tribonemataceae</taxon>
        <taxon>Tribonema</taxon>
    </lineage>
</organism>
<dbReference type="Pfam" id="PF01641">
    <property type="entry name" value="SelR"/>
    <property type="match status" value="1"/>
</dbReference>
<comment type="similarity">
    <text evidence="2">Belongs to the MsrB Met sulfoxide reductase family.</text>
</comment>
<dbReference type="PROSITE" id="PS51790">
    <property type="entry name" value="MSRB"/>
    <property type="match status" value="1"/>
</dbReference>
<dbReference type="SUPFAM" id="SSF51316">
    <property type="entry name" value="Mss4-like"/>
    <property type="match status" value="1"/>
</dbReference>
<dbReference type="InterPro" id="IPR011057">
    <property type="entry name" value="Mss4-like_sf"/>
</dbReference>
<protein>
    <submittedName>
        <fullName evidence="7">Mss4-like protein</fullName>
    </submittedName>
</protein>
<dbReference type="GO" id="GO:0046872">
    <property type="term" value="F:metal ion binding"/>
    <property type="evidence" value="ECO:0007669"/>
    <property type="project" value="UniProtKB-KW"/>
</dbReference>
<dbReference type="GO" id="GO:0033743">
    <property type="term" value="F:peptide-methionine (R)-S-oxide reductase activity"/>
    <property type="evidence" value="ECO:0007669"/>
    <property type="project" value="InterPro"/>
</dbReference>
<dbReference type="Proteomes" id="UP000664859">
    <property type="component" value="Unassembled WGS sequence"/>
</dbReference>
<dbReference type="GO" id="GO:0030091">
    <property type="term" value="P:protein repair"/>
    <property type="evidence" value="ECO:0007669"/>
    <property type="project" value="InterPro"/>
</dbReference>
<sequence>MKVSKTALSMAALSGVSGALAFVPASSLAITRSSGSQLATRRSIQRSTVRMQFWKSPGPDPSTNLAKEPPLDKMKSDAEYKATMDPVAYSVLRQKATEPRSVTVARGGFDDHTEDGTYVCGCCGTPLYDSSHKFDCGCGWPGFWTNIKDAVYEERDKDGFRAEILCSSCGGHLGHVFRGEGFSNPPPNERHCVNSVSIGFIPRGKGPEDVQKCTYSGPVYGA</sequence>
<name>A0A836C9K1_9STRA</name>
<evidence type="ECO:0000256" key="5">
    <source>
        <dbReference type="ARBA" id="ARBA00023002"/>
    </source>
</evidence>
<gene>
    <name evidence="7" type="ORF">JKP88DRAFT_227737</name>
</gene>
<evidence type="ECO:0000313" key="7">
    <source>
        <dbReference type="EMBL" id="KAG5176381.1"/>
    </source>
</evidence>
<evidence type="ECO:0000256" key="4">
    <source>
        <dbReference type="ARBA" id="ARBA00022833"/>
    </source>
</evidence>
<keyword evidence="5" id="KW-0560">Oxidoreductase</keyword>
<feature type="domain" description="MsrB" evidence="6">
    <location>
        <begin position="77"/>
        <end position="203"/>
    </location>
</feature>
<proteinExistence type="inferred from homology"/>
<keyword evidence="8" id="KW-1185">Reference proteome</keyword>
<reference evidence="7" key="1">
    <citation type="submission" date="2021-02" db="EMBL/GenBank/DDBJ databases">
        <title>First Annotated Genome of the Yellow-green Alga Tribonema minus.</title>
        <authorList>
            <person name="Mahan K.M."/>
        </authorList>
    </citation>
    <scope>NUCLEOTIDE SEQUENCE</scope>
    <source>
        <strain evidence="7">UTEX B ZZ1240</strain>
    </source>
</reference>
<comment type="cofactor">
    <cofactor evidence="1">
        <name>Zn(2+)</name>
        <dbReference type="ChEBI" id="CHEBI:29105"/>
    </cofactor>
</comment>
<dbReference type="InterPro" id="IPR002579">
    <property type="entry name" value="Met_Sox_Rdtase_MsrB_dom"/>
</dbReference>
<keyword evidence="3" id="KW-0479">Metal-binding</keyword>
<keyword evidence="4" id="KW-0862">Zinc</keyword>
<dbReference type="GO" id="GO:0006979">
    <property type="term" value="P:response to oxidative stress"/>
    <property type="evidence" value="ECO:0007669"/>
    <property type="project" value="InterPro"/>
</dbReference>
<accession>A0A836C9K1</accession>
<dbReference type="Gene3D" id="2.170.150.20">
    <property type="entry name" value="Peptide methionine sulfoxide reductase"/>
    <property type="match status" value="1"/>
</dbReference>
<dbReference type="OrthoDB" id="44061at2759"/>
<evidence type="ECO:0000256" key="3">
    <source>
        <dbReference type="ARBA" id="ARBA00022723"/>
    </source>
</evidence>
<dbReference type="PANTHER" id="PTHR46081">
    <property type="entry name" value="PEPTIDE METHIONINE SULFOXIDE REDUCTASE 2"/>
    <property type="match status" value="1"/>
</dbReference>
<dbReference type="PANTHER" id="PTHR46081:SF8">
    <property type="entry name" value="PEPTIDE METHIONINE SULFOXIDE REDUCTASE 2"/>
    <property type="match status" value="1"/>
</dbReference>
<evidence type="ECO:0000256" key="1">
    <source>
        <dbReference type="ARBA" id="ARBA00001947"/>
    </source>
</evidence>